<feature type="domain" description="Calcineurin-like phosphoesterase" evidence="2">
    <location>
        <begin position="1"/>
        <end position="182"/>
    </location>
</feature>
<evidence type="ECO:0000259" key="2">
    <source>
        <dbReference type="Pfam" id="PF12850"/>
    </source>
</evidence>
<dbReference type="GO" id="GO:0005737">
    <property type="term" value="C:cytoplasm"/>
    <property type="evidence" value="ECO:0007669"/>
    <property type="project" value="TreeGrafter"/>
</dbReference>
<dbReference type="InterPro" id="IPR011152">
    <property type="entry name" value="Pesterase_MJ0912"/>
</dbReference>
<dbReference type="Pfam" id="PF12850">
    <property type="entry name" value="Metallophos_2"/>
    <property type="match status" value="1"/>
</dbReference>
<dbReference type="InterPro" id="IPR024654">
    <property type="entry name" value="Calcineurin-like_PHP_lpxH"/>
</dbReference>
<comment type="similarity">
    <text evidence="1">Belongs to the metallophosphoesterase superfamily. YfcE family.</text>
</comment>
<dbReference type="PIRSF" id="PIRSF000883">
    <property type="entry name" value="Pesterase_MJ0912"/>
    <property type="match status" value="1"/>
</dbReference>
<dbReference type="PANTHER" id="PTHR42850">
    <property type="entry name" value="METALLOPHOSPHOESTERASE"/>
    <property type="match status" value="1"/>
</dbReference>
<dbReference type="RefSeq" id="WP_075639791.1">
    <property type="nucleotide sequence ID" value="NZ_MKIM01000027.1"/>
</dbReference>
<protein>
    <submittedName>
        <fullName evidence="3">YfcE family phosphodiesterase</fullName>
    </submittedName>
</protein>
<keyword evidence="4" id="KW-1185">Reference proteome</keyword>
<dbReference type="OrthoDB" id="9813918at2"/>
<dbReference type="Proteomes" id="UP000186894">
    <property type="component" value="Unassembled WGS sequence"/>
</dbReference>
<sequence length="247" mass="27342">MRFAAIADIHGNCLALEAVLADIAAQGIDYADVVNLGDCFSGPLEAGRTGDLLLLLDLVTVRGNHDRYLIERARAGMEATDAVAFDQLAERHFNWLKTLPFSKIWRDEIYLCHATPTDDNTYWLESMTPDGKVHLRPRAEIEVLAQGIEQELILCGHSHIPRTVKLSDGRLIVNPGSVGCPAYDDDLPFYHKVEAGTPLASYAILEKTQAGWTVTFRQVPYNNLAMARLAADHGRKDWASGLESGWL</sequence>
<evidence type="ECO:0000313" key="3">
    <source>
        <dbReference type="EMBL" id="OLP44284.1"/>
    </source>
</evidence>
<dbReference type="CDD" id="cd00838">
    <property type="entry name" value="MPP_superfamily"/>
    <property type="match status" value="1"/>
</dbReference>
<evidence type="ECO:0000256" key="1">
    <source>
        <dbReference type="ARBA" id="ARBA00008950"/>
    </source>
</evidence>
<organism evidence="3 4">
    <name type="scientific">Rhizobium oryziradicis</name>
    <dbReference type="NCBI Taxonomy" id="1867956"/>
    <lineage>
        <taxon>Bacteria</taxon>
        <taxon>Pseudomonadati</taxon>
        <taxon>Pseudomonadota</taxon>
        <taxon>Alphaproteobacteria</taxon>
        <taxon>Hyphomicrobiales</taxon>
        <taxon>Rhizobiaceae</taxon>
        <taxon>Rhizobium/Agrobacterium group</taxon>
        <taxon>Rhizobium</taxon>
    </lineage>
</organism>
<dbReference type="STRING" id="1867956.BJF95_06975"/>
<dbReference type="InterPro" id="IPR050126">
    <property type="entry name" value="Ap4A_hydrolase"/>
</dbReference>
<reference evidence="3 4" key="1">
    <citation type="submission" date="2016-09" db="EMBL/GenBank/DDBJ databases">
        <title>Rhizobium oryziradicis sp. nov., isolated from the root of rice.</title>
        <authorList>
            <person name="Zhao J."/>
            <person name="Zhang X."/>
        </authorList>
    </citation>
    <scope>NUCLEOTIDE SEQUENCE [LARGE SCALE GENOMIC DNA]</scope>
    <source>
        <strain evidence="3 4">N19</strain>
    </source>
</reference>
<gene>
    <name evidence="3" type="ORF">BJF95_06975</name>
</gene>
<dbReference type="InterPro" id="IPR029052">
    <property type="entry name" value="Metallo-depent_PP-like"/>
</dbReference>
<comment type="caution">
    <text evidence="3">The sequence shown here is derived from an EMBL/GenBank/DDBJ whole genome shotgun (WGS) entry which is preliminary data.</text>
</comment>
<dbReference type="Gene3D" id="3.60.21.10">
    <property type="match status" value="1"/>
</dbReference>
<accession>A0A1Q8ZQB5</accession>
<dbReference type="GO" id="GO:0016791">
    <property type="term" value="F:phosphatase activity"/>
    <property type="evidence" value="ECO:0007669"/>
    <property type="project" value="TreeGrafter"/>
</dbReference>
<dbReference type="PANTHER" id="PTHR42850:SF2">
    <property type="entry name" value="BLL5683 PROTEIN"/>
    <property type="match status" value="1"/>
</dbReference>
<evidence type="ECO:0000313" key="4">
    <source>
        <dbReference type="Proteomes" id="UP000186894"/>
    </source>
</evidence>
<proteinExistence type="inferred from homology"/>
<name>A0A1Q8ZQB5_9HYPH</name>
<dbReference type="EMBL" id="MKIM01000027">
    <property type="protein sequence ID" value="OLP44284.1"/>
    <property type="molecule type" value="Genomic_DNA"/>
</dbReference>
<dbReference type="AlphaFoldDB" id="A0A1Q8ZQB5"/>
<dbReference type="SUPFAM" id="SSF56300">
    <property type="entry name" value="Metallo-dependent phosphatases"/>
    <property type="match status" value="1"/>
</dbReference>